<protein>
    <submittedName>
        <fullName evidence="1">Capsid protein</fullName>
    </submittedName>
</protein>
<name>A0AB74ULK5_9VIRU</name>
<dbReference type="InterPro" id="IPR036444">
    <property type="entry name" value="PLipase_A2_dom_sf"/>
</dbReference>
<dbReference type="GO" id="GO:0050482">
    <property type="term" value="P:arachidonate secretion"/>
    <property type="evidence" value="ECO:0007669"/>
    <property type="project" value="InterPro"/>
</dbReference>
<dbReference type="GO" id="GO:0004623">
    <property type="term" value="F:phospholipase A2 activity"/>
    <property type="evidence" value="ECO:0007669"/>
    <property type="project" value="InterPro"/>
</dbReference>
<accession>A0AB74ULK5</accession>
<proteinExistence type="predicted"/>
<sequence length="496" mass="54647">MQFAMRVHGNWCGPGWTAGQYKDASELTEEDRDVPAIDSLDQACKVHDIELHDYPEHADVINQNFAKRARATGPLGHIFAAAVENFGPSPSPAMVGRTPAMRHMERFRQEANALENENRATRQREEDNWGNEVENGRVVRRRHNPNHPVPDNRGIVPLQPMADENMEETPEAEARMAVGGPSGGGNNQVSKETPISTYPSLSYGLQETHTTILPWTGWCSVYGLTTGTPVQIKLRMNSPYNMFPNTTNNNGAALAKGIYNKVINNSGSLASSATFPELLTNNAAAVNQRPAWRAFWAQQYCYYTVLGCEYKITVQNPNSTRGSAICIGIQQDSYSGTETSTGNVMPQTNLSEVMAFKNIRWEIIDCQSDAGNPNQFKVIAGKYYPGQIKRNIQNDGDVKTWTSTGSRGVAGGSSEDGASPTLSDILTLNFWQAPLAFADAGYYANMQIELKYIVQYKDLRQQARYPATTGTGADAGFDLNLTQTVITEGSALQRWN</sequence>
<dbReference type="Gene3D" id="1.20.90.10">
    <property type="entry name" value="Phospholipase A2 domain"/>
    <property type="match status" value="1"/>
</dbReference>
<evidence type="ECO:0000313" key="1">
    <source>
        <dbReference type="EMBL" id="XHS97069.1"/>
    </source>
</evidence>
<dbReference type="GO" id="GO:0006644">
    <property type="term" value="P:phospholipid metabolic process"/>
    <property type="evidence" value="ECO:0007669"/>
    <property type="project" value="InterPro"/>
</dbReference>
<reference evidence="1" key="1">
    <citation type="submission" date="2024-10" db="EMBL/GenBank/DDBJ databases">
        <authorList>
            <person name="Zhao P."/>
            <person name="Su H."/>
            <person name="Dong J."/>
            <person name="Yang F."/>
        </authorList>
    </citation>
    <scope>NUCLEOTIDE SEQUENCE</scope>
    <source>
        <strain evidence="1">SpinColumn07</strain>
    </source>
</reference>
<organism evidence="1">
    <name type="scientific">parvo-like hybrid virus</name>
    <dbReference type="NCBI Taxonomy" id="3367306"/>
    <lineage>
        <taxon>Viruses</taxon>
        <taxon>Monodnaviria</taxon>
        <taxon>Shotokuvirae</taxon>
        <taxon>Cossaviricota</taxon>
        <taxon>Quintoviricetes</taxon>
        <taxon>Piccovirales</taxon>
        <taxon>Parvoviridae</taxon>
    </lineage>
</organism>
<dbReference type="EMBL" id="PQ313122">
    <property type="protein sequence ID" value="XHS97069.1"/>
    <property type="molecule type" value="Genomic_DNA"/>
</dbReference>